<feature type="compositionally biased region" description="Basic and acidic residues" evidence="3">
    <location>
        <begin position="55"/>
        <end position="64"/>
    </location>
</feature>
<organism evidence="4 5">
    <name type="scientific">Babesia ovata</name>
    <dbReference type="NCBI Taxonomy" id="189622"/>
    <lineage>
        <taxon>Eukaryota</taxon>
        <taxon>Sar</taxon>
        <taxon>Alveolata</taxon>
        <taxon>Apicomplexa</taxon>
        <taxon>Aconoidasida</taxon>
        <taxon>Piroplasmida</taxon>
        <taxon>Babesiidae</taxon>
        <taxon>Babesia</taxon>
    </lineage>
</organism>
<reference evidence="4 5" key="1">
    <citation type="journal article" date="2017" name="BMC Genomics">
        <title>Whole-genome assembly of Babesia ovata and comparative genomics between closely related pathogens.</title>
        <authorList>
            <person name="Yamagishi J."/>
            <person name="Asada M."/>
            <person name="Hakimi H."/>
            <person name="Tanaka T.Q."/>
            <person name="Sugimoto C."/>
            <person name="Kawazu S."/>
        </authorList>
    </citation>
    <scope>NUCLEOTIDE SEQUENCE [LARGE SCALE GENOMIC DNA]</scope>
    <source>
        <strain evidence="4 5">Miyake</strain>
    </source>
</reference>
<evidence type="ECO:0000256" key="1">
    <source>
        <dbReference type="ARBA" id="ARBA00022737"/>
    </source>
</evidence>
<dbReference type="PROSITE" id="PS50096">
    <property type="entry name" value="IQ"/>
    <property type="match status" value="3"/>
</dbReference>
<sequence>MRKEYEKHLFKAGDAEPHLFGLLNEILHLTVVSQSQPLGRRHGLLSEHAGSAPKRRSDAADPQRPKRNCNVFVYGDSSFGQMSIAKHAAEYLSQSAHVIGLEPTGTMTEHMTDVNDLLGMFGDYASHDSVYRNTQMTYKLNFDTDHKLTSISVVPNMATDTSCAAVSSRYRSYLASRKKDAALHDVVVRPPTIFYALLRGSIQSNFRRWLATCRLTARDARLILQMLPEHEESQHDWHLKNLERAIRILLKIGFGGDEIQSIMQILAAVLLFDTCTMLRARNADNEQQSASGRSASQAESQRTDQGAKNKVDGSGRMSVRSDAPKASSRTATGRASQDGGGVLNPKDILVFAADVLDIPFFRVPAKMLGSQEQLFRLDLLSSDNLAQFENLPSALFVRLKVAIYRKINSFLDLKRGSVVRTTISIHCNAGCFPRSLRVDKHGDLELARRASEEAFVDKFITAAMQRSNTSAVDMDTARRSRKAVAALSGATGLLGRVVVIAHDLSDETNADKSREITKLETVEHSWHKVDYDIATIAHEEAKMFTIPSRVVRLFAYSKNKFIIDLLVSKRSLHNVSGACASALSYMTFLDTSIADSDESHFIVCTSPKLTRKLYKKVCDRYDVDYTFYQHEHHSTRTSRSTEEDEDGEHKEDGPEEADEQQAEYSDEDDMTLLERALSTNVPLLKICVTQRDQSQVTLDISAALGAFLPLAYVALHCSAHRNIPLMDDKVALMLLLHSFNVPTSAYKISGKTVTMRRALCVKILARAFKYLNEVLGSVRLIQRWWFGYNVIKLKEKLARTVVRMQARVRERLFQEHVHTRAKARDLSTDFIGLCVVLYHLKVSLLSSSQKTLQLLHSMEKRYHEKEYHHIQHAAAAYIQACWRGRVQRKRYAQMRVEQLEDFAATLVQSVIRRFLATAKLVQQKPTRDIAATAIQAAYRGYRARRQYEVLNGLKLALLSIVRKGSKLLSLGDHLKFVKERKRYNSTTMQMKKLIMMQTNLPPGFTKVQNMIRMYFVRKQYLHLRSAIEKVQALGMTKVARIRYLEQVKAATTIQRWWRGVRRPGVAPLSGNALYYLNMREYTAAAPLRELCNAVGITLFHFRAYHDLRHVYPRSWAAEASGILDYLIQMQLTLIDTGNAECPRIIGLQFAVGAYHSLMLVTYTEGGNTALYSWGGASVLEAETAPHPRPAGNRPGMASPGGKQRKLQTQYLPKPLEFYAWDTTELMGTGRPQLVYMPRVEIASISCGNEFSLALDRNGRVYSWGTNVHGQCGQGHRLTYLWSPTMLPLREVTGVWCGEEHSIVRVSVGGYFVFGRAFGYAIYAPEDIKAHCDAVQRQRILAVACGGNITVLYTAELRYVLRVLGGGPAFAECYNLRGNIHSVCTNGRMICAVVDKTGEGGAVGQQVLAWGHLRCFSKHFKEPLPNTALLVNAFCEMLEHPERRRPRRSLVKVDSHLAKSCFLALPTPVNVAKRVISVTCDHQQVLFTCLQGVVLGSQTFELIHDSPGDIRDSDGHSIRLSPQVTNARLEPALYQFAALEQSEAQVQLAYNRLSCSVGYVATPTPGDQTVV</sequence>
<dbReference type="SUPFAM" id="SSF52540">
    <property type="entry name" value="P-loop containing nucleoside triphosphate hydrolases"/>
    <property type="match status" value="2"/>
</dbReference>
<protein>
    <submittedName>
        <fullName evidence="4">Myosin head (Motor domain) domain-containing protein, putative</fullName>
    </submittedName>
</protein>
<dbReference type="VEuPathDB" id="PiroplasmaDB:BOVATA_005710"/>
<evidence type="ECO:0000313" key="5">
    <source>
        <dbReference type="Proteomes" id="UP000236319"/>
    </source>
</evidence>
<dbReference type="Gene3D" id="1.20.5.190">
    <property type="match status" value="1"/>
</dbReference>
<dbReference type="SUPFAM" id="SSF50985">
    <property type="entry name" value="RCC1/BLIP-II"/>
    <property type="match status" value="1"/>
</dbReference>
<proteinExistence type="predicted"/>
<name>A0A2H6K7X4_9APIC</name>
<dbReference type="SMART" id="SM00015">
    <property type="entry name" value="IQ"/>
    <property type="match status" value="5"/>
</dbReference>
<dbReference type="OrthoDB" id="10256179at2759"/>
<dbReference type="RefSeq" id="XP_028865321.1">
    <property type="nucleotide sequence ID" value="XM_029009488.1"/>
</dbReference>
<dbReference type="InterPro" id="IPR000408">
    <property type="entry name" value="Reg_chr_condens"/>
</dbReference>
<keyword evidence="1" id="KW-0677">Repeat</keyword>
<evidence type="ECO:0000256" key="2">
    <source>
        <dbReference type="PROSITE-ProRule" id="PRU00235"/>
    </source>
</evidence>
<dbReference type="Pfam" id="PF13540">
    <property type="entry name" value="RCC1_2"/>
    <property type="match status" value="1"/>
</dbReference>
<feature type="region of interest" description="Disordered" evidence="3">
    <location>
        <begin position="1184"/>
        <end position="1203"/>
    </location>
</feature>
<dbReference type="InterPro" id="IPR009091">
    <property type="entry name" value="RCC1/BLIP-II"/>
</dbReference>
<dbReference type="PROSITE" id="PS50012">
    <property type="entry name" value="RCC1_3"/>
    <property type="match status" value="1"/>
</dbReference>
<feature type="compositionally biased region" description="Acidic residues" evidence="3">
    <location>
        <begin position="653"/>
        <end position="665"/>
    </location>
</feature>
<feature type="region of interest" description="Disordered" evidence="3">
    <location>
        <begin position="632"/>
        <end position="665"/>
    </location>
</feature>
<dbReference type="GeneID" id="39872848"/>
<dbReference type="CDD" id="cd23767">
    <property type="entry name" value="IQCD"/>
    <property type="match status" value="2"/>
</dbReference>
<dbReference type="Gene3D" id="2.130.10.30">
    <property type="entry name" value="Regulator of chromosome condensation 1/beta-lactamase-inhibitor protein II"/>
    <property type="match status" value="1"/>
</dbReference>
<feature type="region of interest" description="Disordered" evidence="3">
    <location>
        <begin position="45"/>
        <end position="67"/>
    </location>
</feature>
<feature type="region of interest" description="Disordered" evidence="3">
    <location>
        <begin position="284"/>
        <end position="339"/>
    </location>
</feature>
<dbReference type="InterPro" id="IPR027417">
    <property type="entry name" value="P-loop_NTPase"/>
</dbReference>
<evidence type="ECO:0000256" key="3">
    <source>
        <dbReference type="SAM" id="MobiDB-lite"/>
    </source>
</evidence>
<keyword evidence="5" id="KW-1185">Reference proteome</keyword>
<gene>
    <name evidence="4" type="ORF">BOVATA_005710</name>
</gene>
<accession>A0A2H6K7X4</accession>
<feature type="compositionally biased region" description="Basic and acidic residues" evidence="3">
    <location>
        <begin position="301"/>
        <end position="313"/>
    </location>
</feature>
<comment type="caution">
    <text evidence="4">The sequence shown here is derived from an EMBL/GenBank/DDBJ whole genome shotgun (WGS) entry which is preliminary data.</text>
</comment>
<dbReference type="EMBL" id="BDSA01000001">
    <property type="protein sequence ID" value="GBE59078.1"/>
    <property type="molecule type" value="Genomic_DNA"/>
</dbReference>
<dbReference type="InterPro" id="IPR000048">
    <property type="entry name" value="IQ_motif_EF-hand-BS"/>
</dbReference>
<dbReference type="PANTHER" id="PTHR22870">
    <property type="entry name" value="REGULATOR OF CHROMOSOME CONDENSATION"/>
    <property type="match status" value="1"/>
</dbReference>
<evidence type="ECO:0000313" key="4">
    <source>
        <dbReference type="EMBL" id="GBE59078.1"/>
    </source>
</evidence>
<feature type="compositionally biased region" description="Low complexity" evidence="3">
    <location>
        <begin position="286"/>
        <end position="300"/>
    </location>
</feature>
<dbReference type="InterPro" id="IPR051210">
    <property type="entry name" value="Ub_ligase/GEF_domain"/>
</dbReference>
<feature type="repeat" description="RCC1" evidence="2">
    <location>
        <begin position="1258"/>
        <end position="1307"/>
    </location>
</feature>
<dbReference type="Pfam" id="PF00612">
    <property type="entry name" value="IQ"/>
    <property type="match status" value="3"/>
</dbReference>
<dbReference type="Proteomes" id="UP000236319">
    <property type="component" value="Unassembled WGS sequence"/>
</dbReference>
<dbReference type="PANTHER" id="PTHR22870:SF408">
    <property type="entry name" value="OS09G0560450 PROTEIN"/>
    <property type="match status" value="1"/>
</dbReference>